<evidence type="ECO:0000256" key="1">
    <source>
        <dbReference type="SAM" id="MobiDB-lite"/>
    </source>
</evidence>
<reference evidence="3" key="2">
    <citation type="submission" date="2016-02" db="EMBL/GenBank/DDBJ databases">
        <title>Genome sequencing of Aspergillus luchuensis NBRC 4314.</title>
        <authorList>
            <person name="Yamada O."/>
        </authorList>
    </citation>
    <scope>NUCLEOTIDE SEQUENCE [LARGE SCALE GENOMIC DNA]</scope>
    <source>
        <strain evidence="3">RIB 2604</strain>
    </source>
</reference>
<proteinExistence type="predicted"/>
<dbReference type="EMBL" id="BCWF01000026">
    <property type="protein sequence ID" value="GAT28871.1"/>
    <property type="molecule type" value="Genomic_DNA"/>
</dbReference>
<organism evidence="2 3">
    <name type="scientific">Aspergillus kawachii</name>
    <name type="common">White koji mold</name>
    <name type="synonym">Aspergillus awamori var. kawachi</name>
    <dbReference type="NCBI Taxonomy" id="1069201"/>
    <lineage>
        <taxon>Eukaryota</taxon>
        <taxon>Fungi</taxon>
        <taxon>Dikarya</taxon>
        <taxon>Ascomycota</taxon>
        <taxon>Pezizomycotina</taxon>
        <taxon>Eurotiomycetes</taxon>
        <taxon>Eurotiomycetidae</taxon>
        <taxon>Eurotiales</taxon>
        <taxon>Aspergillaceae</taxon>
        <taxon>Aspergillus</taxon>
        <taxon>Aspergillus subgen. Circumdati</taxon>
    </lineage>
</organism>
<gene>
    <name evidence="2" type="ORF">RIB2604_02700550</name>
</gene>
<reference evidence="2 3" key="1">
    <citation type="journal article" date="2016" name="DNA Res.">
        <title>Genome sequence of Aspergillus luchuensis NBRC 4314.</title>
        <authorList>
            <person name="Yamada O."/>
            <person name="Machida M."/>
            <person name="Hosoyama A."/>
            <person name="Goto M."/>
            <person name="Takahashi T."/>
            <person name="Futagami T."/>
            <person name="Yamagata Y."/>
            <person name="Takeuchi M."/>
            <person name="Kobayashi T."/>
            <person name="Koike H."/>
            <person name="Abe K."/>
            <person name="Asai K."/>
            <person name="Arita M."/>
            <person name="Fujita N."/>
            <person name="Fukuda K."/>
            <person name="Higa K."/>
            <person name="Horikawa H."/>
            <person name="Ishikawa T."/>
            <person name="Jinno K."/>
            <person name="Kato Y."/>
            <person name="Kirimura K."/>
            <person name="Mizutani O."/>
            <person name="Nakasone K."/>
            <person name="Sano M."/>
            <person name="Shiraishi Y."/>
            <person name="Tsukahara M."/>
            <person name="Gomi K."/>
        </authorList>
    </citation>
    <scope>NUCLEOTIDE SEQUENCE [LARGE SCALE GENOMIC DNA]</scope>
    <source>
        <strain evidence="2 3">RIB 2604</strain>
    </source>
</reference>
<dbReference type="Proteomes" id="UP000075230">
    <property type="component" value="Unassembled WGS sequence"/>
</dbReference>
<sequence length="78" mass="8204">MLSKQETLQVSDMSATPAVDIPAAAPALSHGLGGETDAMDMREGFGTSAISHGDGPHRGGQSKRERERETVGIARKKD</sequence>
<dbReference type="AlphaFoldDB" id="A0A146FVG8"/>
<name>A0A146FVG8_ASPKA</name>
<comment type="caution">
    <text evidence="2">The sequence shown here is derived from an EMBL/GenBank/DDBJ whole genome shotgun (WGS) entry which is preliminary data.</text>
</comment>
<feature type="compositionally biased region" description="Basic and acidic residues" evidence="1">
    <location>
        <begin position="54"/>
        <end position="70"/>
    </location>
</feature>
<accession>A0A146FVG8</accession>
<protein>
    <submittedName>
        <fullName evidence="2">Pantothenate transporter</fullName>
    </submittedName>
</protein>
<evidence type="ECO:0000313" key="3">
    <source>
        <dbReference type="Proteomes" id="UP000075230"/>
    </source>
</evidence>
<feature type="region of interest" description="Disordered" evidence="1">
    <location>
        <begin position="30"/>
        <end position="78"/>
    </location>
</feature>
<evidence type="ECO:0000313" key="2">
    <source>
        <dbReference type="EMBL" id="GAT28871.1"/>
    </source>
</evidence>